<evidence type="ECO:0000259" key="18">
    <source>
        <dbReference type="PROSITE" id="PS50929"/>
    </source>
</evidence>
<feature type="domain" description="ABC transmembrane type-1" evidence="18">
    <location>
        <begin position="1032"/>
        <end position="1314"/>
    </location>
</feature>
<feature type="transmembrane region" description="Helical" evidence="16">
    <location>
        <begin position="640"/>
        <end position="660"/>
    </location>
</feature>
<evidence type="ECO:0000256" key="8">
    <source>
        <dbReference type="ARBA" id="ARBA00022737"/>
    </source>
</evidence>
<keyword evidence="13 16" id="KW-0472">Membrane</keyword>
<evidence type="ECO:0000256" key="12">
    <source>
        <dbReference type="ARBA" id="ARBA00022989"/>
    </source>
</evidence>
<feature type="transmembrane region" description="Helical" evidence="16">
    <location>
        <begin position="514"/>
        <end position="532"/>
    </location>
</feature>
<keyword evidence="9" id="KW-0547">Nucleotide-binding</keyword>
<keyword evidence="4" id="KW-0813">Transport</keyword>
<keyword evidence="11" id="KW-1278">Translocase</keyword>
<protein>
    <recommendedName>
        <fullName evidence="14">ABC-type glutathione-S-conjugate transporter</fullName>
        <ecNumber evidence="14">7.6.2.3</ecNumber>
    </recommendedName>
</protein>
<feature type="transmembrane region" description="Helical" evidence="16">
    <location>
        <begin position="221"/>
        <end position="240"/>
    </location>
</feature>
<evidence type="ECO:0000256" key="10">
    <source>
        <dbReference type="ARBA" id="ARBA00022840"/>
    </source>
</evidence>
<feature type="domain" description="ABC transmembrane type-1" evidence="18">
    <location>
        <begin position="375"/>
        <end position="657"/>
    </location>
</feature>
<comment type="subcellular location">
    <subcellularLocation>
        <location evidence="2">Cell membrane</location>
        <topology evidence="2">Multi-pass membrane protein</topology>
    </subcellularLocation>
    <subcellularLocation>
        <location evidence="1">Vacuole membrane</location>
        <topology evidence="1">Multi-pass membrane protein</topology>
    </subcellularLocation>
</comment>
<dbReference type="PANTHER" id="PTHR24223">
    <property type="entry name" value="ATP-BINDING CASSETTE SUB-FAMILY C"/>
    <property type="match status" value="1"/>
</dbReference>
<dbReference type="EC" id="7.6.2.3" evidence="14"/>
<dbReference type="GO" id="GO:0016887">
    <property type="term" value="F:ATP hydrolysis activity"/>
    <property type="evidence" value="ECO:0007669"/>
    <property type="project" value="InterPro"/>
</dbReference>
<dbReference type="GO" id="GO:0015431">
    <property type="term" value="F:ABC-type glutathione S-conjugate transporter activity"/>
    <property type="evidence" value="ECO:0007669"/>
    <property type="project" value="UniProtKB-EC"/>
</dbReference>
<keyword evidence="10" id="KW-0067">ATP-binding</keyword>
<dbReference type="Proteomes" id="UP000054630">
    <property type="component" value="Unassembled WGS sequence"/>
</dbReference>
<reference evidence="19 20" key="1">
    <citation type="submission" date="2015-01" db="EMBL/GenBank/DDBJ databases">
        <title>Evolution of Trichinella species and genotypes.</title>
        <authorList>
            <person name="Korhonen P.K."/>
            <person name="Edoardo P."/>
            <person name="Giuseppe L.R."/>
            <person name="Gasser R.B."/>
        </authorList>
    </citation>
    <scope>NUCLEOTIDE SEQUENCE [LARGE SCALE GENOMIC DNA]</scope>
    <source>
        <strain evidence="19">ISS37</strain>
    </source>
</reference>
<comment type="caution">
    <text evidence="19">The sequence shown here is derived from an EMBL/GenBank/DDBJ whole genome shotgun (WGS) entry which is preliminary data.</text>
</comment>
<comment type="similarity">
    <text evidence="3">Belongs to the ABC transporter superfamily. ABCC family. Conjugate transporter (TC 3.A.1.208) subfamily.</text>
</comment>
<keyword evidence="12 16" id="KW-1133">Transmembrane helix</keyword>
<dbReference type="EMBL" id="JYDL01000164">
    <property type="protein sequence ID" value="KRX14300.1"/>
    <property type="molecule type" value="Genomic_DNA"/>
</dbReference>
<evidence type="ECO:0000256" key="3">
    <source>
        <dbReference type="ARBA" id="ARBA00009726"/>
    </source>
</evidence>
<dbReference type="Pfam" id="PF00664">
    <property type="entry name" value="ABC_membrane"/>
    <property type="match status" value="2"/>
</dbReference>
<evidence type="ECO:0000313" key="20">
    <source>
        <dbReference type="Proteomes" id="UP000054630"/>
    </source>
</evidence>
<accession>A0A0V0RIJ6</accession>
<dbReference type="InterPro" id="IPR036640">
    <property type="entry name" value="ABC1_TM_sf"/>
</dbReference>
<dbReference type="InterPro" id="IPR027417">
    <property type="entry name" value="P-loop_NTPase"/>
</dbReference>
<dbReference type="FunFam" id="3.40.50.300:FF:000293">
    <property type="entry name" value="ATP binding cassette subfamily C member 1"/>
    <property type="match status" value="1"/>
</dbReference>
<dbReference type="CDD" id="cd03250">
    <property type="entry name" value="ABCC_MRP_domain1"/>
    <property type="match status" value="1"/>
</dbReference>
<dbReference type="CDD" id="cd03244">
    <property type="entry name" value="ABCC_MRP_domain2"/>
    <property type="match status" value="1"/>
</dbReference>
<evidence type="ECO:0000259" key="17">
    <source>
        <dbReference type="PROSITE" id="PS50893"/>
    </source>
</evidence>
<dbReference type="PROSITE" id="PS50893">
    <property type="entry name" value="ABC_TRANSPORTER_2"/>
    <property type="match status" value="2"/>
</dbReference>
<gene>
    <name evidence="19" type="primary">ABCC1</name>
    <name evidence="19" type="ORF">T07_12186</name>
</gene>
<evidence type="ECO:0000256" key="6">
    <source>
        <dbReference type="ARBA" id="ARBA00022554"/>
    </source>
</evidence>
<dbReference type="PANTHER" id="PTHR24223:SF443">
    <property type="entry name" value="MULTIDRUG-RESISTANCE LIKE PROTEIN 1, ISOFORM I"/>
    <property type="match status" value="1"/>
</dbReference>
<dbReference type="FunFam" id="1.20.1560.10:FF:000020">
    <property type="entry name" value="ABC metal ion transporter"/>
    <property type="match status" value="1"/>
</dbReference>
<feature type="transmembrane region" description="Helical" evidence="16">
    <location>
        <begin position="186"/>
        <end position="206"/>
    </location>
</feature>
<feature type="transmembrane region" description="Helical" evidence="16">
    <location>
        <begin position="413"/>
        <end position="434"/>
    </location>
</feature>
<feature type="non-terminal residue" evidence="19">
    <location>
        <position position="1589"/>
    </location>
</feature>
<dbReference type="InterPro" id="IPR056227">
    <property type="entry name" value="TMD0_ABC"/>
</dbReference>
<dbReference type="SMART" id="SM00382">
    <property type="entry name" value="AAA"/>
    <property type="match status" value="2"/>
</dbReference>
<dbReference type="STRING" id="6336.A0A0V0RIJ6"/>
<comment type="catalytic activity">
    <reaction evidence="15">
        <text>leukotriene C4(in) + ATP + H2O = leukotriene C4(out) + ADP + phosphate + H(+)</text>
        <dbReference type="Rhea" id="RHEA:38963"/>
        <dbReference type="ChEBI" id="CHEBI:15377"/>
        <dbReference type="ChEBI" id="CHEBI:15378"/>
        <dbReference type="ChEBI" id="CHEBI:30616"/>
        <dbReference type="ChEBI" id="CHEBI:43474"/>
        <dbReference type="ChEBI" id="CHEBI:57973"/>
        <dbReference type="ChEBI" id="CHEBI:456216"/>
    </reaction>
    <physiologicalReaction direction="left-to-right" evidence="15">
        <dbReference type="Rhea" id="RHEA:38964"/>
    </physiologicalReaction>
</comment>
<feature type="non-terminal residue" evidence="19">
    <location>
        <position position="1"/>
    </location>
</feature>
<feature type="transmembrane region" description="Helical" evidence="16">
    <location>
        <begin position="486"/>
        <end position="508"/>
    </location>
</feature>
<keyword evidence="7 16" id="KW-0812">Transmembrane</keyword>
<feature type="domain" description="ABC transporter" evidence="17">
    <location>
        <begin position="1350"/>
        <end position="1584"/>
    </location>
</feature>
<feature type="transmembrane region" description="Helical" evidence="16">
    <location>
        <begin position="1073"/>
        <end position="1096"/>
    </location>
</feature>
<dbReference type="InterPro" id="IPR005292">
    <property type="entry name" value="MRP"/>
</dbReference>
<evidence type="ECO:0000256" key="11">
    <source>
        <dbReference type="ARBA" id="ARBA00022967"/>
    </source>
</evidence>
<dbReference type="Gene3D" id="1.20.1560.10">
    <property type="entry name" value="ABC transporter type 1, transmembrane domain"/>
    <property type="match status" value="2"/>
</dbReference>
<dbReference type="Gene3D" id="3.40.50.300">
    <property type="entry name" value="P-loop containing nucleotide triphosphate hydrolases"/>
    <property type="match status" value="2"/>
</dbReference>
<dbReference type="Pfam" id="PF24357">
    <property type="entry name" value="TMD0_ABC"/>
    <property type="match status" value="1"/>
</dbReference>
<dbReference type="GO" id="GO:0000323">
    <property type="term" value="C:lytic vacuole"/>
    <property type="evidence" value="ECO:0007669"/>
    <property type="project" value="UniProtKB-ARBA"/>
</dbReference>
<dbReference type="CDD" id="cd18603">
    <property type="entry name" value="ABC_6TM_MRP1_2_3_6_D2_like"/>
    <property type="match status" value="1"/>
</dbReference>
<evidence type="ECO:0000256" key="9">
    <source>
        <dbReference type="ARBA" id="ARBA00022741"/>
    </source>
</evidence>
<dbReference type="InterPro" id="IPR003593">
    <property type="entry name" value="AAA+_ATPase"/>
</dbReference>
<dbReference type="InterPro" id="IPR050173">
    <property type="entry name" value="ABC_transporter_C-like"/>
</dbReference>
<evidence type="ECO:0000256" key="1">
    <source>
        <dbReference type="ARBA" id="ARBA00004128"/>
    </source>
</evidence>
<evidence type="ECO:0000256" key="5">
    <source>
        <dbReference type="ARBA" id="ARBA00022475"/>
    </source>
</evidence>
<dbReference type="PROSITE" id="PS00211">
    <property type="entry name" value="ABC_TRANSPORTER_1"/>
    <property type="match status" value="2"/>
</dbReference>
<dbReference type="InterPro" id="IPR003439">
    <property type="entry name" value="ABC_transporter-like_ATP-bd"/>
</dbReference>
<evidence type="ECO:0000256" key="15">
    <source>
        <dbReference type="ARBA" id="ARBA00047523"/>
    </source>
</evidence>
<dbReference type="GO" id="GO:0005774">
    <property type="term" value="C:vacuolar membrane"/>
    <property type="evidence" value="ECO:0007669"/>
    <property type="project" value="UniProtKB-SubCell"/>
</dbReference>
<feature type="transmembrane region" description="Helical" evidence="16">
    <location>
        <begin position="85"/>
        <end position="106"/>
    </location>
</feature>
<evidence type="ECO:0000256" key="4">
    <source>
        <dbReference type="ARBA" id="ARBA00022448"/>
    </source>
</evidence>
<evidence type="ECO:0000256" key="7">
    <source>
        <dbReference type="ARBA" id="ARBA00022692"/>
    </source>
</evidence>
<evidence type="ECO:0000256" key="13">
    <source>
        <dbReference type="ARBA" id="ARBA00023136"/>
    </source>
</evidence>
<proteinExistence type="inferred from homology"/>
<feature type="domain" description="ABC transporter" evidence="17">
    <location>
        <begin position="689"/>
        <end position="914"/>
    </location>
</feature>
<dbReference type="NCBIfam" id="TIGR00957">
    <property type="entry name" value="MRP_assoc_pro"/>
    <property type="match status" value="1"/>
</dbReference>
<evidence type="ECO:0000256" key="16">
    <source>
        <dbReference type="SAM" id="Phobius"/>
    </source>
</evidence>
<dbReference type="PROSITE" id="PS50929">
    <property type="entry name" value="ABC_TM1F"/>
    <property type="match status" value="2"/>
</dbReference>
<dbReference type="InterPro" id="IPR011527">
    <property type="entry name" value="ABC1_TM_dom"/>
</dbReference>
<dbReference type="InterPro" id="IPR017871">
    <property type="entry name" value="ABC_transporter-like_CS"/>
</dbReference>
<keyword evidence="8" id="KW-0677">Repeat</keyword>
<evidence type="ECO:0000256" key="14">
    <source>
        <dbReference type="ARBA" id="ARBA00024220"/>
    </source>
</evidence>
<feature type="transmembrane region" description="Helical" evidence="16">
    <location>
        <begin position="1156"/>
        <end position="1186"/>
    </location>
</feature>
<feature type="transmembrane region" description="Helical" evidence="16">
    <location>
        <begin position="118"/>
        <end position="144"/>
    </location>
</feature>
<evidence type="ECO:0000256" key="2">
    <source>
        <dbReference type="ARBA" id="ARBA00004651"/>
    </source>
</evidence>
<organism evidence="19 20">
    <name type="scientific">Trichinella nelsoni</name>
    <dbReference type="NCBI Taxonomy" id="6336"/>
    <lineage>
        <taxon>Eukaryota</taxon>
        <taxon>Metazoa</taxon>
        <taxon>Ecdysozoa</taxon>
        <taxon>Nematoda</taxon>
        <taxon>Enoplea</taxon>
        <taxon>Dorylaimia</taxon>
        <taxon>Trichinellida</taxon>
        <taxon>Trichinellidae</taxon>
        <taxon>Trichinella</taxon>
    </lineage>
</organism>
<dbReference type="GO" id="GO:0005886">
    <property type="term" value="C:plasma membrane"/>
    <property type="evidence" value="ECO:0007669"/>
    <property type="project" value="UniProtKB-SubCell"/>
</dbReference>
<dbReference type="Pfam" id="PF00005">
    <property type="entry name" value="ABC_tran"/>
    <property type="match status" value="2"/>
</dbReference>
<dbReference type="FunFam" id="1.20.1560.10:FF:000001">
    <property type="entry name" value="ATP-binding cassette subfamily C member 1"/>
    <property type="match status" value="1"/>
</dbReference>
<feature type="transmembrane region" description="Helical" evidence="16">
    <location>
        <begin position="156"/>
        <end position="174"/>
    </location>
</feature>
<keyword evidence="20" id="KW-1185">Reference proteome</keyword>
<dbReference type="SUPFAM" id="SSF90123">
    <property type="entry name" value="ABC transporter transmembrane region"/>
    <property type="match status" value="2"/>
</dbReference>
<name>A0A0V0RIJ6_9BILA</name>
<dbReference type="SUPFAM" id="SSF52540">
    <property type="entry name" value="P-loop containing nucleoside triphosphate hydrolases"/>
    <property type="match status" value="2"/>
</dbReference>
<dbReference type="OrthoDB" id="6500128at2759"/>
<sequence length="1589" mass="179569">LHLIMEKIILAIISISEMINPIKTIAVRRNSLLKSAPAMSVKWNNSTTFHSIYGIERFCGEPLWNPEIVNSTTFPEFTSCFRNTVLVWIPLLFLAVLTPLQLCFCLRSRHLPLPFRPLLVLKFITACALVIATAVCWISMLIIKKSSQRDIYDADFVGPLLLCISMIDLLFLQIACRQRGFVTSGVVFLSLTAFVICGSIEFSYWVNHSKSIPSEEMVPRMSYLVYYVLLVIQWFFWCWADKSASYETVDKNSVKSSLHIKKVCPEYKSSFLNQTLFEWFTVLAYRGWREPLTQNHIWNLTDDYLSKTVVSDWESRWTPKMKKYWKEKAAAVEKTYEVNFKNQKVQVIAESKKLKMPAAPSVIKTLFQCHKWTFFTSLLLKFAADTIQFASPQILSLLIKFVENTNEPVWKGYFYSVLMFASALVFTVLTQYHFHMVYQLSIKVRSTLVSALFTKSLRLSNAARRQSTIGEVVNLMSVDVQRFTDVVLYISMIGSAPYQILLSVYFLWEVIGASVLSGVGFLILLIPLNYFISSKQNKLQVSQMKYKDERMKLVNEILNGIKVLKLYAWEMAFGKQVNNIRKKELDILKTAAYYRAATSFIWTCAPFLVAVVVFTTYVLSSPDNILTPTTAFVSLSLLNILRFPMSVLPMLISFVVQALVSNKRIKKFLISEELNLDAVDRNANQDDAIKVTDGEFAWDNTIERPTLQNINFSIKPGELVAVVGQVGAGKSSFLSAILGEMEKRNGTVGIKGNVAYVPQQAWIQNMTVRENILFNKPYRSDLMKKVLDGCSLNRDLQLLSGGEEAEIGEKGVNLSGGQRQRISLARAVYQNADIYLLDDPLSAVDSHVGQHIFENIISNNGLLKNKTRVFVTHGLGYLKNVDKIIVLNHGTISEIGTYNELLSRKGAFAKLIETYIQERNEDETFSDDENSVIDEIIEDAAKVDLRLYERLSSIRSISSVGSDGSRKRVKTSNQFDTDDYVKDHEKAYSKMLSSKKKQNEGKLIQEEEAAVGNIKAKVYLDYVKAIGFFSTFVITMLYITSNGFSVGASFWLADWSYDANRYANETTSTDVRLGIYASLGVLQGIFILLATTLLSYSMVLASRDIHESLLNNLLRSPMSFYDVTPLGRILNRIGKDIDVIDDTLPLTVRTWIMAGLGVLSVLLVILISTPIFAAVIVPIAILYYFLQKIYIRSSRQLKRIESVTRSPVYSHFQESLTGAAVIRAFQVQERFIFESERRLDENQTSFYQNEVSNRWLAVRLELIGNFLVLMAAIFAVISREDKISAGIVGLSVSYALQITQSMNYAVRMTGDLETNIVAVERTNEYMHTPTEAALTSDERLPKDWPTNGTIQFSDYKLRYREGLELCLKGITCLIRGGEKIGIVGRTGAGKSSLTLALFRIVEPAGGSLLIDNTDITKIGLHDLRSRLTIIPQEPVLFCGTLRINLDPYEAYSDQDIWRNLERAHLKAFVSSLPDKLQHVISEGGENLSVGQRQLVCLARALLRKTKILILDEATAAVDLETDDLIQQTIRLHFSDCTVLTIAHRLNTIIDNDRIMVLDAGRIAEFEPPQQLLDNKNSIFYSMAKDAGLV</sequence>
<keyword evidence="6" id="KW-0926">Vacuole</keyword>
<feature type="transmembrane region" description="Helical" evidence="16">
    <location>
        <begin position="1256"/>
        <end position="1277"/>
    </location>
</feature>
<dbReference type="CDD" id="cd18595">
    <property type="entry name" value="ABC_6TM_MRP1_2_3_6_D1_like"/>
    <property type="match status" value="1"/>
</dbReference>
<dbReference type="FunFam" id="3.40.50.300:FF:000074">
    <property type="entry name" value="Multidrug resistance-associated protein 5 isoform 1"/>
    <property type="match status" value="1"/>
</dbReference>
<feature type="transmembrane region" description="Helical" evidence="16">
    <location>
        <begin position="592"/>
        <end position="620"/>
    </location>
</feature>
<keyword evidence="5" id="KW-1003">Cell membrane</keyword>
<feature type="transmembrane region" description="Helical" evidence="16">
    <location>
        <begin position="1025"/>
        <end position="1053"/>
    </location>
</feature>
<dbReference type="GO" id="GO:0005524">
    <property type="term" value="F:ATP binding"/>
    <property type="evidence" value="ECO:0007669"/>
    <property type="project" value="UniProtKB-KW"/>
</dbReference>
<evidence type="ECO:0000313" key="19">
    <source>
        <dbReference type="EMBL" id="KRX14300.1"/>
    </source>
</evidence>